<dbReference type="Gene3D" id="1.20.1250.20">
    <property type="entry name" value="MFS general substrate transporter like domains"/>
    <property type="match status" value="2"/>
</dbReference>
<feature type="transmembrane region" description="Helical" evidence="4">
    <location>
        <begin position="173"/>
        <end position="192"/>
    </location>
</feature>
<dbReference type="CDD" id="cd17324">
    <property type="entry name" value="MFS_NepI_like"/>
    <property type="match status" value="1"/>
</dbReference>
<evidence type="ECO:0000256" key="1">
    <source>
        <dbReference type="ARBA" id="ARBA00022692"/>
    </source>
</evidence>
<dbReference type="PROSITE" id="PS50850">
    <property type="entry name" value="MFS"/>
    <property type="match status" value="1"/>
</dbReference>
<feature type="transmembrane region" description="Helical" evidence="4">
    <location>
        <begin position="19"/>
        <end position="38"/>
    </location>
</feature>
<keyword evidence="3 4" id="KW-0472">Membrane</keyword>
<dbReference type="Pfam" id="PF07690">
    <property type="entry name" value="MFS_1"/>
    <property type="match status" value="1"/>
</dbReference>
<name>A0ABT8SWZ2_9HYPH</name>
<evidence type="ECO:0000256" key="3">
    <source>
        <dbReference type="ARBA" id="ARBA00023136"/>
    </source>
</evidence>
<dbReference type="EMBL" id="JAUKWQ010000003">
    <property type="protein sequence ID" value="MDO1582977.1"/>
    <property type="molecule type" value="Genomic_DNA"/>
</dbReference>
<gene>
    <name evidence="6" type="ORF">Q2T52_12870</name>
</gene>
<accession>A0ABT8SWZ2</accession>
<evidence type="ECO:0000313" key="7">
    <source>
        <dbReference type="Proteomes" id="UP001169006"/>
    </source>
</evidence>
<reference evidence="6" key="1">
    <citation type="journal article" date="2015" name="Int. J. Syst. Evol. Microbiol.">
        <title>Rhizobium oryzicola sp. nov., potential plant-growth-promoting endophytic bacteria isolated from rice roots.</title>
        <authorList>
            <person name="Zhang X.X."/>
            <person name="Gao J.S."/>
            <person name="Cao Y.H."/>
            <person name="Sheirdil R.A."/>
            <person name="Wang X.C."/>
            <person name="Zhang L."/>
        </authorList>
    </citation>
    <scope>NUCLEOTIDE SEQUENCE</scope>
    <source>
        <strain evidence="6">05753</strain>
    </source>
</reference>
<evidence type="ECO:0000313" key="6">
    <source>
        <dbReference type="EMBL" id="MDO1582977.1"/>
    </source>
</evidence>
<dbReference type="InterPro" id="IPR020846">
    <property type="entry name" value="MFS_dom"/>
</dbReference>
<feature type="transmembrane region" description="Helical" evidence="4">
    <location>
        <begin position="345"/>
        <end position="367"/>
    </location>
</feature>
<feature type="transmembrane region" description="Helical" evidence="4">
    <location>
        <begin position="373"/>
        <end position="394"/>
    </location>
</feature>
<keyword evidence="7" id="KW-1185">Reference proteome</keyword>
<proteinExistence type="predicted"/>
<dbReference type="PANTHER" id="PTHR42910:SF1">
    <property type="entry name" value="MAJOR FACILITATOR SUPERFAMILY (MFS) PROFILE DOMAIN-CONTAINING PROTEIN"/>
    <property type="match status" value="1"/>
</dbReference>
<feature type="transmembrane region" description="Helical" evidence="4">
    <location>
        <begin position="143"/>
        <end position="167"/>
    </location>
</feature>
<evidence type="ECO:0000259" key="5">
    <source>
        <dbReference type="PROSITE" id="PS50850"/>
    </source>
</evidence>
<feature type="transmembrane region" description="Helical" evidence="4">
    <location>
        <begin position="281"/>
        <end position="299"/>
    </location>
</feature>
<evidence type="ECO:0000256" key="4">
    <source>
        <dbReference type="SAM" id="Phobius"/>
    </source>
</evidence>
<sequence length="405" mass="42095">MAGSPHAEATEPSQGPSSLLVATVGLATGTLVANIYYAQPLISSIAPEIGVSADVAGTIVSTTQIGYGIGLFFLVSLADRVENKTLALSTLAITILGLVGMALSTSAVVFFVCAFLIGLCSTSAQVLVPFIAHLVPLQRRGRVVGNVMGALLTGIMLARPVSLFISASFGWRAVFWLSAVLMTIIGVALAAIMPRHTPHGQLTYPQILKSMAGLIRETPVLRWRSAYQMLVFCAFNLFWTAIPFALSERFQLSQQAIGLFALAGAGGALAAPLAGRLADRGLGLVLSGAAMLCLSLFFFATGFAVAGGALVLLAIFAIVIDAAVQGNQIVSQRIIFAIAPEKRGRLNAIYMTSAFIGGAIGSTLGTLTYHLGGWNATAVVGGLLGLTGFLLFLVEQRGKQNAAAP</sequence>
<feature type="transmembrane region" description="Helical" evidence="4">
    <location>
        <begin position="226"/>
        <end position="246"/>
    </location>
</feature>
<dbReference type="SUPFAM" id="SSF103473">
    <property type="entry name" value="MFS general substrate transporter"/>
    <property type="match status" value="1"/>
</dbReference>
<protein>
    <submittedName>
        <fullName evidence="6">MFS transporter</fullName>
    </submittedName>
</protein>
<keyword evidence="1 4" id="KW-0812">Transmembrane</keyword>
<dbReference type="PANTHER" id="PTHR42910">
    <property type="entry name" value="TRANSPORTER SCO4007-RELATED"/>
    <property type="match status" value="1"/>
</dbReference>
<dbReference type="Proteomes" id="UP001169006">
    <property type="component" value="Unassembled WGS sequence"/>
</dbReference>
<reference evidence="6" key="2">
    <citation type="submission" date="2023-07" db="EMBL/GenBank/DDBJ databases">
        <authorList>
            <person name="Sun H."/>
        </authorList>
    </citation>
    <scope>NUCLEOTIDE SEQUENCE</scope>
    <source>
        <strain evidence="6">05753</strain>
    </source>
</reference>
<comment type="caution">
    <text evidence="6">The sequence shown here is derived from an EMBL/GenBank/DDBJ whole genome shotgun (WGS) entry which is preliminary data.</text>
</comment>
<feature type="transmembrane region" description="Helical" evidence="4">
    <location>
        <begin position="109"/>
        <end position="131"/>
    </location>
</feature>
<feature type="domain" description="Major facilitator superfamily (MFS) profile" evidence="5">
    <location>
        <begin position="18"/>
        <end position="399"/>
    </location>
</feature>
<evidence type="ECO:0000256" key="2">
    <source>
        <dbReference type="ARBA" id="ARBA00022989"/>
    </source>
</evidence>
<feature type="transmembrane region" description="Helical" evidence="4">
    <location>
        <begin position="252"/>
        <end position="274"/>
    </location>
</feature>
<dbReference type="InterPro" id="IPR036259">
    <property type="entry name" value="MFS_trans_sf"/>
</dbReference>
<feature type="transmembrane region" description="Helical" evidence="4">
    <location>
        <begin position="58"/>
        <end position="78"/>
    </location>
</feature>
<feature type="transmembrane region" description="Helical" evidence="4">
    <location>
        <begin position="305"/>
        <end position="324"/>
    </location>
</feature>
<keyword evidence="2 4" id="KW-1133">Transmembrane helix</keyword>
<dbReference type="RefSeq" id="WP_302077135.1">
    <property type="nucleotide sequence ID" value="NZ_JAUKWQ010000003.1"/>
</dbReference>
<feature type="transmembrane region" description="Helical" evidence="4">
    <location>
        <begin position="85"/>
        <end position="103"/>
    </location>
</feature>
<dbReference type="InterPro" id="IPR011701">
    <property type="entry name" value="MFS"/>
</dbReference>
<organism evidence="6 7">
    <name type="scientific">Rhizobium oryzicola</name>
    <dbReference type="NCBI Taxonomy" id="1232668"/>
    <lineage>
        <taxon>Bacteria</taxon>
        <taxon>Pseudomonadati</taxon>
        <taxon>Pseudomonadota</taxon>
        <taxon>Alphaproteobacteria</taxon>
        <taxon>Hyphomicrobiales</taxon>
        <taxon>Rhizobiaceae</taxon>
        <taxon>Rhizobium/Agrobacterium group</taxon>
        <taxon>Rhizobium</taxon>
    </lineage>
</organism>